<dbReference type="GO" id="GO:0003676">
    <property type="term" value="F:nucleic acid binding"/>
    <property type="evidence" value="ECO:0007669"/>
    <property type="project" value="InterPro"/>
</dbReference>
<dbReference type="GO" id="GO:0008270">
    <property type="term" value="F:zinc ion binding"/>
    <property type="evidence" value="ECO:0007669"/>
    <property type="project" value="UniProtKB-KW"/>
</dbReference>
<dbReference type="Pfam" id="PF00098">
    <property type="entry name" value="zf-CCHC"/>
    <property type="match status" value="1"/>
</dbReference>
<evidence type="ECO:0000259" key="4">
    <source>
        <dbReference type="PROSITE" id="PS50158"/>
    </source>
</evidence>
<evidence type="ECO:0000256" key="2">
    <source>
        <dbReference type="PROSITE-ProRule" id="PRU00047"/>
    </source>
</evidence>
<dbReference type="InterPro" id="IPR001878">
    <property type="entry name" value="Znf_CCHC"/>
</dbReference>
<dbReference type="PROSITE" id="PS50158">
    <property type="entry name" value="ZF_CCHC"/>
    <property type="match status" value="1"/>
</dbReference>
<feature type="region of interest" description="Disordered" evidence="3">
    <location>
        <begin position="45"/>
        <end position="90"/>
    </location>
</feature>
<accession>A0A6A5XYM4</accession>
<dbReference type="InterPro" id="IPR003604">
    <property type="entry name" value="Matrin/U1-like-C_Znf_C2H2"/>
</dbReference>
<name>A0A6A5XYM4_9PLEO</name>
<evidence type="ECO:0000313" key="6">
    <source>
        <dbReference type="Proteomes" id="UP000799778"/>
    </source>
</evidence>
<keyword evidence="6" id="KW-1185">Reference proteome</keyword>
<dbReference type="SMART" id="SM00451">
    <property type="entry name" value="ZnF_U1"/>
    <property type="match status" value="1"/>
</dbReference>
<keyword evidence="1 2" id="KW-0863">Zinc-finger</keyword>
<dbReference type="SUPFAM" id="SSF57756">
    <property type="entry name" value="Retrovirus zinc finger-like domains"/>
    <property type="match status" value="1"/>
</dbReference>
<dbReference type="GeneID" id="54287780"/>
<dbReference type="InterPro" id="IPR036875">
    <property type="entry name" value="Znf_CCHC_sf"/>
</dbReference>
<dbReference type="SMART" id="SM00343">
    <property type="entry name" value="ZnF_C2HC"/>
    <property type="match status" value="1"/>
</dbReference>
<dbReference type="SUPFAM" id="SSF57667">
    <property type="entry name" value="beta-beta-alpha zinc fingers"/>
    <property type="match status" value="1"/>
</dbReference>
<feature type="non-terminal residue" evidence="5">
    <location>
        <position position="146"/>
    </location>
</feature>
<dbReference type="AlphaFoldDB" id="A0A6A5XYM4"/>
<evidence type="ECO:0000256" key="1">
    <source>
        <dbReference type="ARBA" id="ARBA00022771"/>
    </source>
</evidence>
<proteinExistence type="predicted"/>
<feature type="domain" description="CCHC-type" evidence="4">
    <location>
        <begin position="118"/>
        <end position="133"/>
    </location>
</feature>
<dbReference type="InterPro" id="IPR036236">
    <property type="entry name" value="Znf_C2H2_sf"/>
</dbReference>
<dbReference type="OrthoDB" id="8026949at2759"/>
<dbReference type="Proteomes" id="UP000799778">
    <property type="component" value="Unassembled WGS sequence"/>
</dbReference>
<dbReference type="RefSeq" id="XP_033386256.1">
    <property type="nucleotide sequence ID" value="XM_033530383.1"/>
</dbReference>
<keyword evidence="1 2" id="KW-0479">Metal-binding</keyword>
<evidence type="ECO:0000256" key="3">
    <source>
        <dbReference type="SAM" id="MobiDB-lite"/>
    </source>
</evidence>
<keyword evidence="1 2" id="KW-0862">Zinc</keyword>
<dbReference type="EMBL" id="ML978068">
    <property type="protein sequence ID" value="KAF2017917.1"/>
    <property type="molecule type" value="Genomic_DNA"/>
</dbReference>
<protein>
    <recommendedName>
        <fullName evidence="4">CCHC-type domain-containing protein</fullName>
    </recommendedName>
</protein>
<dbReference type="Gene3D" id="4.10.60.10">
    <property type="entry name" value="Zinc finger, CCHC-type"/>
    <property type="match status" value="1"/>
</dbReference>
<evidence type="ECO:0000313" key="5">
    <source>
        <dbReference type="EMBL" id="KAF2017917.1"/>
    </source>
</evidence>
<reference evidence="5" key="1">
    <citation type="journal article" date="2020" name="Stud. Mycol.">
        <title>101 Dothideomycetes genomes: a test case for predicting lifestyles and emergence of pathogens.</title>
        <authorList>
            <person name="Haridas S."/>
            <person name="Albert R."/>
            <person name="Binder M."/>
            <person name="Bloem J."/>
            <person name="Labutti K."/>
            <person name="Salamov A."/>
            <person name="Andreopoulos B."/>
            <person name="Baker S."/>
            <person name="Barry K."/>
            <person name="Bills G."/>
            <person name="Bluhm B."/>
            <person name="Cannon C."/>
            <person name="Castanera R."/>
            <person name="Culley D."/>
            <person name="Daum C."/>
            <person name="Ezra D."/>
            <person name="Gonzalez J."/>
            <person name="Henrissat B."/>
            <person name="Kuo A."/>
            <person name="Liang C."/>
            <person name="Lipzen A."/>
            <person name="Lutzoni F."/>
            <person name="Magnuson J."/>
            <person name="Mondo S."/>
            <person name="Nolan M."/>
            <person name="Ohm R."/>
            <person name="Pangilinan J."/>
            <person name="Park H.-J."/>
            <person name="Ramirez L."/>
            <person name="Alfaro M."/>
            <person name="Sun H."/>
            <person name="Tritt A."/>
            <person name="Yoshinaga Y."/>
            <person name="Zwiers L.-H."/>
            <person name="Turgeon B."/>
            <person name="Goodwin S."/>
            <person name="Spatafora J."/>
            <person name="Crous P."/>
            <person name="Grigoriev I."/>
        </authorList>
    </citation>
    <scope>NUCLEOTIDE SEQUENCE</scope>
    <source>
        <strain evidence="5">CBS 175.79</strain>
    </source>
</reference>
<organism evidence="5 6">
    <name type="scientific">Aaosphaeria arxii CBS 175.79</name>
    <dbReference type="NCBI Taxonomy" id="1450172"/>
    <lineage>
        <taxon>Eukaryota</taxon>
        <taxon>Fungi</taxon>
        <taxon>Dikarya</taxon>
        <taxon>Ascomycota</taxon>
        <taxon>Pezizomycotina</taxon>
        <taxon>Dothideomycetes</taxon>
        <taxon>Pleosporomycetidae</taxon>
        <taxon>Pleosporales</taxon>
        <taxon>Pleosporales incertae sedis</taxon>
        <taxon>Aaosphaeria</taxon>
    </lineage>
</organism>
<gene>
    <name evidence="5" type="ORF">BU24DRAFT_440690</name>
</gene>
<sequence>MGRPVNMGYIAGMPSNPYPKPKEVQALNTTCEVCDRVIKTKDWLAHKNSKKHRQAEEKVKENLQPAQAPIADDAGNVATDNGFSNDGGWGTVGDSFGDDATAGYHAQRGAIEGGAGGCYLCGEDGHMKRDCPKQGGQRGCFNCGET</sequence>